<dbReference type="STRING" id="1276257.SSABA_v1c07600"/>
<reference evidence="1 2" key="1">
    <citation type="journal article" date="2014" name="Genome Biol. Evol.">
        <title>Molecular evolution of the substrate utilization strategies and putative virulence factors in mosquito-associated Spiroplasma species.</title>
        <authorList>
            <person name="Chang T.H."/>
            <person name="Lo W.S."/>
            <person name="Ku C."/>
            <person name="Chen L.L."/>
            <person name="Kuo C.H."/>
        </authorList>
    </citation>
    <scope>NUCLEOTIDE SEQUENCE [LARGE SCALE GENOMIC DNA]</scope>
    <source>
        <strain evidence="1">Ar-1343</strain>
    </source>
</reference>
<gene>
    <name evidence="1" type="ORF">SSABA_v1c07600</name>
</gene>
<name>W6AAT5_9MOLU</name>
<evidence type="ECO:0000313" key="2">
    <source>
        <dbReference type="Proteomes" id="UP000019265"/>
    </source>
</evidence>
<organism evidence="1 2">
    <name type="scientific">Spiroplasma sabaudiense Ar-1343</name>
    <dbReference type="NCBI Taxonomy" id="1276257"/>
    <lineage>
        <taxon>Bacteria</taxon>
        <taxon>Bacillati</taxon>
        <taxon>Mycoplasmatota</taxon>
        <taxon>Mollicutes</taxon>
        <taxon>Entomoplasmatales</taxon>
        <taxon>Spiroplasmataceae</taxon>
        <taxon>Spiroplasma</taxon>
    </lineage>
</organism>
<evidence type="ECO:0000313" key="1">
    <source>
        <dbReference type="EMBL" id="AHI54162.1"/>
    </source>
</evidence>
<dbReference type="PATRIC" id="fig|1276257.3.peg.772"/>
<keyword evidence="2" id="KW-1185">Reference proteome</keyword>
<accession>W6AAT5</accession>
<dbReference type="Proteomes" id="UP000019265">
    <property type="component" value="Chromosome"/>
</dbReference>
<protein>
    <submittedName>
        <fullName evidence="1">Uncharacterized protein</fullName>
    </submittedName>
</protein>
<dbReference type="HOGENOM" id="CLU_2411711_0_0_14"/>
<proteinExistence type="predicted"/>
<dbReference type="AlphaFoldDB" id="W6AAT5"/>
<dbReference type="RefSeq" id="WP_025251299.1">
    <property type="nucleotide sequence ID" value="NZ_CP006934.1"/>
</dbReference>
<dbReference type="KEGG" id="ssab:SSABA_v1c07600"/>
<dbReference type="EMBL" id="CP006934">
    <property type="protein sequence ID" value="AHI54162.1"/>
    <property type="molecule type" value="Genomic_DNA"/>
</dbReference>
<sequence length="92" mass="10151">MLELTNEEKYFYKGGAAKQALTGASLNGVSQIINSVSDFVSTIAGIAFMFINGTKPIKGSYKLHNFAATWDNSDEIKLSKAEHINYNNLQLF</sequence>